<organism evidence="4 5">
    <name type="scientific">Chelonoidis abingdonii</name>
    <name type="common">Abingdon island giant tortoise</name>
    <name type="synonym">Testudo abingdonii</name>
    <dbReference type="NCBI Taxonomy" id="106734"/>
    <lineage>
        <taxon>Eukaryota</taxon>
        <taxon>Metazoa</taxon>
        <taxon>Chordata</taxon>
        <taxon>Craniata</taxon>
        <taxon>Vertebrata</taxon>
        <taxon>Euteleostomi</taxon>
        <taxon>Archelosauria</taxon>
        <taxon>Testudinata</taxon>
        <taxon>Testudines</taxon>
        <taxon>Cryptodira</taxon>
        <taxon>Durocryptodira</taxon>
        <taxon>Testudinoidea</taxon>
        <taxon>Testudinidae</taxon>
        <taxon>Chelonoidis</taxon>
    </lineage>
</organism>
<dbReference type="AlphaFoldDB" id="A0A8C0GYG5"/>
<proteinExistence type="inferred from homology"/>
<dbReference type="SUPFAM" id="SSF52833">
    <property type="entry name" value="Thioredoxin-like"/>
    <property type="match status" value="1"/>
</dbReference>
<dbReference type="InterPro" id="IPR045108">
    <property type="entry name" value="TXNDC17-like"/>
</dbReference>
<dbReference type="InterPro" id="IPR010357">
    <property type="entry name" value="TXNDC17_dom"/>
</dbReference>
<evidence type="ECO:0000259" key="3">
    <source>
        <dbReference type="Pfam" id="PF06110"/>
    </source>
</evidence>
<name>A0A8C0GYG5_CHEAB</name>
<dbReference type="Gene3D" id="3.40.30.10">
    <property type="entry name" value="Glutaredoxin"/>
    <property type="match status" value="1"/>
</dbReference>
<accession>A0A8C0GYG5</accession>
<evidence type="ECO:0000313" key="4">
    <source>
        <dbReference type="Ensembl" id="ENSCABP00000015851.1"/>
    </source>
</evidence>
<dbReference type="GO" id="GO:0047134">
    <property type="term" value="F:protein-disulfide reductase [NAD(P)H] activity"/>
    <property type="evidence" value="ECO:0007669"/>
    <property type="project" value="InterPro"/>
</dbReference>
<comment type="similarity">
    <text evidence="1">Belongs to the thioredoxin family.</text>
</comment>
<dbReference type="GeneTree" id="ENSGT01150000289630"/>
<reference evidence="4" key="1">
    <citation type="submission" date="2025-08" db="UniProtKB">
        <authorList>
            <consortium name="Ensembl"/>
        </authorList>
    </citation>
    <scope>IDENTIFICATION</scope>
</reference>
<dbReference type="Ensembl" id="ENSCABT00000017395.1">
    <property type="protein sequence ID" value="ENSCABP00000015851.1"/>
    <property type="gene ID" value="ENSCABG00000011829.1"/>
</dbReference>
<protein>
    <recommendedName>
        <fullName evidence="2">Thioredoxin domain-containing protein 17</fullName>
    </recommendedName>
</protein>
<dbReference type="InterPro" id="IPR036249">
    <property type="entry name" value="Thioredoxin-like_sf"/>
</dbReference>
<dbReference type="Proteomes" id="UP000694404">
    <property type="component" value="Unplaced"/>
</dbReference>
<feature type="domain" description="Thioredoxin" evidence="3">
    <location>
        <begin position="20"/>
        <end position="73"/>
    </location>
</feature>
<evidence type="ECO:0000256" key="1">
    <source>
        <dbReference type="ARBA" id="ARBA00008987"/>
    </source>
</evidence>
<sequence length="74" mass="8227">MTCRYQHVSDQSSIEFIQVSHQNRGLPIFAFFCGDKDDQGRSWCPDCVTAEPGVQSELNSLPNGSVHWLCQAGP</sequence>
<dbReference type="Pfam" id="PF06110">
    <property type="entry name" value="TXD17-like_Trx"/>
    <property type="match status" value="1"/>
</dbReference>
<dbReference type="PANTHER" id="PTHR12452:SF0">
    <property type="entry name" value="THIOREDOXIN DOMAIN-CONTAINING PROTEIN 17"/>
    <property type="match status" value="1"/>
</dbReference>
<evidence type="ECO:0000313" key="5">
    <source>
        <dbReference type="Proteomes" id="UP000694404"/>
    </source>
</evidence>
<dbReference type="PANTHER" id="PTHR12452">
    <property type="entry name" value="42-9-9 PROTEIN-RELATED"/>
    <property type="match status" value="1"/>
</dbReference>
<dbReference type="GO" id="GO:0005829">
    <property type="term" value="C:cytosol"/>
    <property type="evidence" value="ECO:0007669"/>
    <property type="project" value="TreeGrafter"/>
</dbReference>
<keyword evidence="5" id="KW-1185">Reference proteome</keyword>
<reference evidence="4" key="2">
    <citation type="submission" date="2025-09" db="UniProtKB">
        <authorList>
            <consortium name="Ensembl"/>
        </authorList>
    </citation>
    <scope>IDENTIFICATION</scope>
</reference>
<evidence type="ECO:0000256" key="2">
    <source>
        <dbReference type="ARBA" id="ARBA00016949"/>
    </source>
</evidence>